<dbReference type="PIRSF" id="PIRSF005096">
    <property type="entry name" value="GALM"/>
    <property type="match status" value="1"/>
</dbReference>
<dbReference type="RefSeq" id="WP_228415351.1">
    <property type="nucleotide sequence ID" value="NZ_CP081135.1"/>
</dbReference>
<evidence type="ECO:0000256" key="3">
    <source>
        <dbReference type="ARBA" id="ARBA00006206"/>
    </source>
</evidence>
<evidence type="ECO:0000313" key="12">
    <source>
        <dbReference type="EMBL" id="UEL46461.1"/>
    </source>
</evidence>
<evidence type="ECO:0000256" key="2">
    <source>
        <dbReference type="ARBA" id="ARBA00005028"/>
    </source>
</evidence>
<dbReference type="SUPFAM" id="SSF74650">
    <property type="entry name" value="Galactose mutarotase-like"/>
    <property type="match status" value="1"/>
</dbReference>
<dbReference type="AlphaFoldDB" id="A0AAX2ZBX8"/>
<sequence length="350" mass="39763">MNIEKMQFGSTNVGDSVFAFKLKNSNNMEAVVTNYGATLISLTISKNNEKIDMVLGYDDLKNYISNPKFFGSTIGPNCNRINNASFILNDIEYNLEQNDNNNNLHSGGKGFHNVVWNYYMSERENYVEFTHFNPDRAQGFPGDLEVKVRYTLTEDNELKLSYEVVSDKDTVVNLTNHSYFNLSGHKSKDATNQQLWINSKYFTPVKDSKAIPTGEIKSVKGTPMDFTIPKKINSQINENYNQLLFCGGYDHNFVIDKKEDGIEKIAELYDETTNIAMEVYSDSEGVQFYAGNFISGGPTGKDNTVYEDRCGICLETQYFPDSINNEKFKSPILKAGDKYKSTTIYKFINK</sequence>
<dbReference type="Proteomes" id="UP001198983">
    <property type="component" value="Chromosome"/>
</dbReference>
<dbReference type="InterPro" id="IPR011013">
    <property type="entry name" value="Gal_mutarotase_sf_dom"/>
</dbReference>
<dbReference type="CDD" id="cd09019">
    <property type="entry name" value="galactose_mutarotase_like"/>
    <property type="match status" value="1"/>
</dbReference>
<protein>
    <recommendedName>
        <fullName evidence="5 8">Aldose 1-epimerase</fullName>
        <ecNumber evidence="4 8">5.1.3.3</ecNumber>
    </recommendedName>
</protein>
<feature type="binding site" evidence="11">
    <location>
        <begin position="177"/>
        <end position="179"/>
    </location>
    <ligand>
        <name>beta-D-galactose</name>
        <dbReference type="ChEBI" id="CHEBI:27667"/>
    </ligand>
</feature>
<evidence type="ECO:0000256" key="11">
    <source>
        <dbReference type="PIRSR" id="PIRSR005096-3"/>
    </source>
</evidence>
<evidence type="ECO:0000256" key="8">
    <source>
        <dbReference type="PIRNR" id="PIRNR005096"/>
    </source>
</evidence>
<dbReference type="InterPro" id="IPR047215">
    <property type="entry name" value="Galactose_mutarotase-like"/>
</dbReference>
<dbReference type="Pfam" id="PF01263">
    <property type="entry name" value="Aldose_epim"/>
    <property type="match status" value="1"/>
</dbReference>
<feature type="binding site" evidence="10">
    <location>
        <position position="250"/>
    </location>
    <ligand>
        <name>beta-D-galactose</name>
        <dbReference type="ChEBI" id="CHEBI:27667"/>
    </ligand>
</feature>
<dbReference type="Gene3D" id="2.70.98.10">
    <property type="match status" value="1"/>
</dbReference>
<accession>A0AAX2ZBX8</accession>
<feature type="active site" description="Proton donor" evidence="9">
    <location>
        <position position="177"/>
    </location>
</feature>
<dbReference type="EMBL" id="CP081135">
    <property type="protein sequence ID" value="UEL46461.1"/>
    <property type="molecule type" value="Genomic_DNA"/>
</dbReference>
<evidence type="ECO:0000256" key="7">
    <source>
        <dbReference type="ARBA" id="ARBA00023277"/>
    </source>
</evidence>
<feature type="active site" description="Proton acceptor" evidence="9">
    <location>
        <position position="315"/>
    </location>
</feature>
<evidence type="ECO:0000313" key="13">
    <source>
        <dbReference type="Proteomes" id="UP001198983"/>
    </source>
</evidence>
<keyword evidence="13" id="KW-1185">Reference proteome</keyword>
<dbReference type="GO" id="GO:0004034">
    <property type="term" value="F:aldose 1-epimerase activity"/>
    <property type="evidence" value="ECO:0007669"/>
    <property type="project" value="UniProtKB-EC"/>
</dbReference>
<comment type="catalytic activity">
    <reaction evidence="1 8">
        <text>alpha-D-glucose = beta-D-glucose</text>
        <dbReference type="Rhea" id="RHEA:10264"/>
        <dbReference type="ChEBI" id="CHEBI:15903"/>
        <dbReference type="ChEBI" id="CHEBI:17925"/>
        <dbReference type="EC" id="5.1.3.3"/>
    </reaction>
</comment>
<dbReference type="GO" id="GO:0030246">
    <property type="term" value="F:carbohydrate binding"/>
    <property type="evidence" value="ECO:0007669"/>
    <property type="project" value="InterPro"/>
</dbReference>
<dbReference type="GO" id="GO:0006006">
    <property type="term" value="P:glucose metabolic process"/>
    <property type="evidence" value="ECO:0007669"/>
    <property type="project" value="TreeGrafter"/>
</dbReference>
<comment type="similarity">
    <text evidence="3 8">Belongs to the aldose epimerase family.</text>
</comment>
<evidence type="ECO:0000256" key="4">
    <source>
        <dbReference type="ARBA" id="ARBA00013185"/>
    </source>
</evidence>
<comment type="pathway">
    <text evidence="2 8">Carbohydrate metabolism; hexose metabolism.</text>
</comment>
<name>A0AAX2ZBX8_9FIRM</name>
<dbReference type="GO" id="GO:0033499">
    <property type="term" value="P:galactose catabolic process via UDP-galactose, Leloir pathway"/>
    <property type="evidence" value="ECO:0007669"/>
    <property type="project" value="TreeGrafter"/>
</dbReference>
<keyword evidence="6 8" id="KW-0413">Isomerase</keyword>
<feature type="binding site" evidence="11">
    <location>
        <begin position="79"/>
        <end position="80"/>
    </location>
    <ligand>
        <name>beta-D-galactose</name>
        <dbReference type="ChEBI" id="CHEBI:27667"/>
    </ligand>
</feature>
<dbReference type="KEGG" id="tem:JW646_12490"/>
<evidence type="ECO:0000256" key="6">
    <source>
        <dbReference type="ARBA" id="ARBA00023235"/>
    </source>
</evidence>
<dbReference type="EC" id="5.1.3.3" evidence="4 8"/>
<dbReference type="InterPro" id="IPR008183">
    <property type="entry name" value="Aldose_1/G6P_1-epimerase"/>
</dbReference>
<evidence type="ECO:0000256" key="5">
    <source>
        <dbReference type="ARBA" id="ARBA00014165"/>
    </source>
</evidence>
<dbReference type="NCBIfam" id="NF008277">
    <property type="entry name" value="PRK11055.1"/>
    <property type="match status" value="1"/>
</dbReference>
<gene>
    <name evidence="12" type="ORF">JW646_12490</name>
</gene>
<organism evidence="12 13">
    <name type="scientific">Terrisporobacter hibernicus</name>
    <dbReference type="NCBI Taxonomy" id="2813371"/>
    <lineage>
        <taxon>Bacteria</taxon>
        <taxon>Bacillati</taxon>
        <taxon>Bacillota</taxon>
        <taxon>Clostridia</taxon>
        <taxon>Peptostreptococcales</taxon>
        <taxon>Peptostreptococcaceae</taxon>
        <taxon>Terrisporobacter</taxon>
    </lineage>
</organism>
<evidence type="ECO:0000256" key="9">
    <source>
        <dbReference type="PIRSR" id="PIRSR005096-1"/>
    </source>
</evidence>
<evidence type="ECO:0000256" key="10">
    <source>
        <dbReference type="PIRSR" id="PIRSR005096-2"/>
    </source>
</evidence>
<dbReference type="InterPro" id="IPR015443">
    <property type="entry name" value="Aldose_1-epimerase"/>
</dbReference>
<evidence type="ECO:0000256" key="1">
    <source>
        <dbReference type="ARBA" id="ARBA00001614"/>
    </source>
</evidence>
<dbReference type="InterPro" id="IPR018052">
    <property type="entry name" value="Ald1_epimerase_CS"/>
</dbReference>
<reference evidence="12 13" key="1">
    <citation type="journal article" date="2023" name="Int. J. Syst. Evol. Microbiol.">
        <title>Terrisporobacter hibernicus sp. nov., isolated from bovine faeces in Northern Ireland.</title>
        <authorList>
            <person name="Mitchell M."/>
            <person name="Nguyen S.V."/>
            <person name="Connor M."/>
            <person name="Fairley D.J."/>
            <person name="Donoghue O."/>
            <person name="Marshall H."/>
            <person name="Koolman L."/>
            <person name="McMullan G."/>
            <person name="Schaffer K.E."/>
            <person name="McGrath J.W."/>
            <person name="Fanning S."/>
        </authorList>
    </citation>
    <scope>NUCLEOTIDE SEQUENCE [LARGE SCALE GENOMIC DNA]</scope>
    <source>
        <strain evidence="12 13">MCA3</strain>
    </source>
</reference>
<keyword evidence="7 8" id="KW-0119">Carbohydrate metabolism</keyword>
<dbReference type="PANTHER" id="PTHR10091:SF0">
    <property type="entry name" value="GALACTOSE MUTAROTASE"/>
    <property type="match status" value="1"/>
</dbReference>
<proteinExistence type="inferred from homology"/>
<dbReference type="PROSITE" id="PS00545">
    <property type="entry name" value="ALDOSE_1_EPIMERASE"/>
    <property type="match status" value="1"/>
</dbReference>
<dbReference type="InterPro" id="IPR014718">
    <property type="entry name" value="GH-type_carb-bd"/>
</dbReference>
<dbReference type="PANTHER" id="PTHR10091">
    <property type="entry name" value="ALDOSE-1-EPIMERASE"/>
    <property type="match status" value="1"/>
</dbReference>